<comment type="similarity">
    <text evidence="2 5">Belongs to the CDP-alcohol phosphatidyltransferase class-I family.</text>
</comment>
<dbReference type="InterPro" id="IPR000462">
    <property type="entry name" value="CDP-OH_P_trans"/>
</dbReference>
<feature type="domain" description="Cytidyltransferase-like" evidence="7">
    <location>
        <begin position="377"/>
        <end position="549"/>
    </location>
</feature>
<dbReference type="Gene3D" id="1.20.120.1760">
    <property type="match status" value="1"/>
</dbReference>
<dbReference type="UniPathway" id="UPA00558">
    <property type="reaction ID" value="UER00742"/>
</dbReference>
<comment type="subcellular location">
    <subcellularLocation>
        <location evidence="1">Membrane</location>
    </subcellularLocation>
</comment>
<accession>A0A7S3ECA2</accession>
<evidence type="ECO:0000256" key="4">
    <source>
        <dbReference type="ARBA" id="ARBA00023136"/>
    </source>
</evidence>
<dbReference type="InterPro" id="IPR048254">
    <property type="entry name" value="CDP_ALCOHOL_P_TRANSF_CS"/>
</dbReference>
<dbReference type="GO" id="GO:0006646">
    <property type="term" value="P:phosphatidylethanolamine biosynthetic process"/>
    <property type="evidence" value="ECO:0007669"/>
    <property type="project" value="UniProtKB-UniPathway"/>
</dbReference>
<sequence>MVNLFLTEREKQHVKDWTYNVVDNSISTKLLGPFWNKLVLLVPPTIAPNLLSLAGLVCILHAFYIVVTLLDTPYRSFASGAAATLIFVYQNLDAIDGKHARITGNSSPLGELFDHACDNVGVVFIILTIFQAVDVTNYDNLWFIVQGSQMMFLRGHLMAWRDEFRSVHFKLLSGPGEALLITEFVLAIRAIFGLEWLTHVVSLIIGLFTDLTQVDESFVAELLADWTPRLWYYGQVALLILRIVMLPRQLEYRNPFTKELTGDVLSTKATRWGLLIILAYRISASILLWLPLGPFSGSLTMWDVISDGCVMAIVTSDMILAKMALRNLHPWVPVMYMVSFLNRLLPAILVLFYFTAVFTELCEYLNLPLLTVCCNVYCDGVYDMCHNGHKQLFQNAMKLGNRLYVGVIGDEDAQKYKRPPIMTMDERCAEVLGCKGVDKVIPNAPCFGLTEEFIKEKNIHVVAHGMEYLAKEEAKALSKKASEQRALGNEIEGQKLDELARVENERVQALGPKALSSRGEKYYQIPFEMGITECLPRTDGISTSDLIKRCKALKEP</sequence>
<dbReference type="PANTHER" id="PTHR10414">
    <property type="entry name" value="ETHANOLAMINEPHOSPHOTRANSFERASE"/>
    <property type="match status" value="1"/>
</dbReference>
<evidence type="ECO:0000256" key="5">
    <source>
        <dbReference type="RuleBase" id="RU003750"/>
    </source>
</evidence>
<evidence type="ECO:0000256" key="6">
    <source>
        <dbReference type="SAM" id="Phobius"/>
    </source>
</evidence>
<protein>
    <recommendedName>
        <fullName evidence="7">Cytidyltransferase-like domain-containing protein</fullName>
    </recommendedName>
</protein>
<dbReference type="GO" id="GO:0004142">
    <property type="term" value="F:diacylglycerol cholinephosphotransferase activity"/>
    <property type="evidence" value="ECO:0007669"/>
    <property type="project" value="TreeGrafter"/>
</dbReference>
<organism evidence="8">
    <name type="scientific">Rhodosorus marinus</name>
    <dbReference type="NCBI Taxonomy" id="101924"/>
    <lineage>
        <taxon>Eukaryota</taxon>
        <taxon>Rhodophyta</taxon>
        <taxon>Stylonematophyceae</taxon>
        <taxon>Stylonematales</taxon>
        <taxon>Stylonemataceae</taxon>
        <taxon>Rhodosorus</taxon>
    </lineage>
</organism>
<name>A0A7S3ECA2_9RHOD</name>
<dbReference type="Gene3D" id="3.40.50.620">
    <property type="entry name" value="HUPs"/>
    <property type="match status" value="1"/>
</dbReference>
<feature type="transmembrane region" description="Helical" evidence="6">
    <location>
        <begin position="333"/>
        <end position="354"/>
    </location>
</feature>
<keyword evidence="6" id="KW-0812">Transmembrane</keyword>
<reference evidence="8" key="1">
    <citation type="submission" date="2021-01" db="EMBL/GenBank/DDBJ databases">
        <authorList>
            <person name="Corre E."/>
            <person name="Pelletier E."/>
            <person name="Niang G."/>
            <person name="Scheremetjew M."/>
            <person name="Finn R."/>
            <person name="Kale V."/>
            <person name="Holt S."/>
            <person name="Cochrane G."/>
            <person name="Meng A."/>
            <person name="Brown T."/>
            <person name="Cohen L."/>
        </authorList>
    </citation>
    <scope>NUCLEOTIDE SEQUENCE</scope>
    <source>
        <strain evidence="8">CCMP 769</strain>
    </source>
</reference>
<feature type="transmembrane region" description="Helical" evidence="6">
    <location>
        <begin position="186"/>
        <end position="208"/>
    </location>
</feature>
<feature type="transmembrane region" description="Helical" evidence="6">
    <location>
        <begin position="50"/>
        <end position="70"/>
    </location>
</feature>
<dbReference type="Pfam" id="PF01066">
    <property type="entry name" value="CDP-OH_P_transf"/>
    <property type="match status" value="1"/>
</dbReference>
<evidence type="ECO:0000259" key="7">
    <source>
        <dbReference type="Pfam" id="PF01467"/>
    </source>
</evidence>
<keyword evidence="4 6" id="KW-0472">Membrane</keyword>
<keyword evidence="3 5" id="KW-0808">Transferase</keyword>
<gene>
    <name evidence="8" type="ORF">RMAR00112_LOCUS12567</name>
</gene>
<dbReference type="GO" id="GO:0005794">
    <property type="term" value="C:Golgi apparatus"/>
    <property type="evidence" value="ECO:0007669"/>
    <property type="project" value="TreeGrafter"/>
</dbReference>
<dbReference type="InterPro" id="IPR014472">
    <property type="entry name" value="CHOPT"/>
</dbReference>
<evidence type="ECO:0000256" key="2">
    <source>
        <dbReference type="ARBA" id="ARBA00010441"/>
    </source>
</evidence>
<dbReference type="InterPro" id="IPR004821">
    <property type="entry name" value="Cyt_trans-like"/>
</dbReference>
<dbReference type="Pfam" id="PF01467">
    <property type="entry name" value="CTP_transf_like"/>
    <property type="match status" value="1"/>
</dbReference>
<dbReference type="GO" id="GO:0005789">
    <property type="term" value="C:endoplasmic reticulum membrane"/>
    <property type="evidence" value="ECO:0007669"/>
    <property type="project" value="TreeGrafter"/>
</dbReference>
<dbReference type="GO" id="GO:0004307">
    <property type="term" value="F:ethanolaminephosphotransferase activity"/>
    <property type="evidence" value="ECO:0007669"/>
    <property type="project" value="TreeGrafter"/>
</dbReference>
<feature type="transmembrane region" description="Helical" evidence="6">
    <location>
        <begin position="230"/>
        <end position="248"/>
    </location>
</feature>
<dbReference type="NCBIfam" id="TIGR00125">
    <property type="entry name" value="cyt_tran_rel"/>
    <property type="match status" value="1"/>
</dbReference>
<keyword evidence="6" id="KW-1133">Transmembrane helix</keyword>
<dbReference type="EMBL" id="HBHW01016250">
    <property type="protein sequence ID" value="CAE0044592.1"/>
    <property type="molecule type" value="Transcribed_RNA"/>
</dbReference>
<dbReference type="PANTHER" id="PTHR10414:SF37">
    <property type="entry name" value="BB IN A BOXCAR, ISOFORM C"/>
    <property type="match status" value="1"/>
</dbReference>
<feature type="transmembrane region" description="Helical" evidence="6">
    <location>
        <begin position="269"/>
        <end position="292"/>
    </location>
</feature>
<evidence type="ECO:0000256" key="3">
    <source>
        <dbReference type="ARBA" id="ARBA00022679"/>
    </source>
</evidence>
<dbReference type="InterPro" id="IPR043130">
    <property type="entry name" value="CDP-OH_PTrfase_TM_dom"/>
</dbReference>
<dbReference type="AlphaFoldDB" id="A0A7S3ECA2"/>
<dbReference type="SUPFAM" id="SSF52374">
    <property type="entry name" value="Nucleotidylyl transferase"/>
    <property type="match status" value="1"/>
</dbReference>
<proteinExistence type="inferred from homology"/>
<evidence type="ECO:0000256" key="1">
    <source>
        <dbReference type="ARBA" id="ARBA00004370"/>
    </source>
</evidence>
<dbReference type="InterPro" id="IPR014729">
    <property type="entry name" value="Rossmann-like_a/b/a_fold"/>
</dbReference>
<evidence type="ECO:0000313" key="8">
    <source>
        <dbReference type="EMBL" id="CAE0044592.1"/>
    </source>
</evidence>
<dbReference type="PROSITE" id="PS00379">
    <property type="entry name" value="CDP_ALCOHOL_P_TRANSF"/>
    <property type="match status" value="1"/>
</dbReference>